<name>A0A1W6LEU2_9BURK</name>
<dbReference type="PIRSF" id="PIRSF004810">
    <property type="entry name" value="ChrA"/>
    <property type="match status" value="1"/>
</dbReference>
<comment type="similarity">
    <text evidence="2">Belongs to the chromate ion transporter (CHR) (TC 2.A.51) family.</text>
</comment>
<evidence type="ECO:0000256" key="1">
    <source>
        <dbReference type="ARBA" id="ARBA00004651"/>
    </source>
</evidence>
<proteinExistence type="inferred from homology"/>
<dbReference type="KEGG" id="rgu:A4W93_24190"/>
<evidence type="ECO:0000313" key="8">
    <source>
        <dbReference type="Proteomes" id="UP000193427"/>
    </source>
</evidence>
<dbReference type="InterPro" id="IPR003370">
    <property type="entry name" value="Chromate_transpt"/>
</dbReference>
<dbReference type="NCBIfam" id="TIGR00937">
    <property type="entry name" value="2A51"/>
    <property type="match status" value="1"/>
</dbReference>
<dbReference type="GO" id="GO:0015109">
    <property type="term" value="F:chromate transmembrane transporter activity"/>
    <property type="evidence" value="ECO:0007669"/>
    <property type="project" value="InterPro"/>
</dbReference>
<dbReference type="AlphaFoldDB" id="A0A1W6LEU2"/>
<dbReference type="EMBL" id="CP015118">
    <property type="protein sequence ID" value="ARN22759.1"/>
    <property type="molecule type" value="Genomic_DNA"/>
</dbReference>
<comment type="subcellular location">
    <subcellularLocation>
        <location evidence="1">Cell membrane</location>
        <topology evidence="1">Multi-pass membrane protein</topology>
    </subcellularLocation>
</comment>
<reference evidence="7 8" key="1">
    <citation type="submission" date="2016-04" db="EMBL/GenBank/DDBJ databases">
        <title>Complete genome sequence of natural rubber-degrading, novel Gram-negative bacterium, Rhizobacter gummiphilus strain NS21.</title>
        <authorList>
            <person name="Tabata M."/>
            <person name="Kasai D."/>
            <person name="Fukuda M."/>
        </authorList>
    </citation>
    <scope>NUCLEOTIDE SEQUENCE [LARGE SCALE GENOMIC DNA]</scope>
    <source>
        <strain evidence="7 8">NS21</strain>
    </source>
</reference>
<keyword evidence="5" id="KW-1133">Transmembrane helix</keyword>
<evidence type="ECO:0000256" key="4">
    <source>
        <dbReference type="ARBA" id="ARBA00022692"/>
    </source>
</evidence>
<evidence type="ECO:0000256" key="5">
    <source>
        <dbReference type="ARBA" id="ARBA00022989"/>
    </source>
</evidence>
<dbReference type="PANTHER" id="PTHR33567:SF3">
    <property type="entry name" value="CHROMATE ION TRANSPORTER (EUROFUNG)"/>
    <property type="match status" value="1"/>
</dbReference>
<dbReference type="OrthoDB" id="8969999at2"/>
<dbReference type="InterPro" id="IPR014047">
    <property type="entry name" value="Chr_Tranpt_l_chain"/>
</dbReference>
<protein>
    <submittedName>
        <fullName evidence="7">Chromate transporter</fullName>
    </submittedName>
</protein>
<keyword evidence="6" id="KW-0472">Membrane</keyword>
<evidence type="ECO:0000256" key="6">
    <source>
        <dbReference type="ARBA" id="ARBA00023136"/>
    </source>
</evidence>
<evidence type="ECO:0000256" key="3">
    <source>
        <dbReference type="ARBA" id="ARBA00022475"/>
    </source>
</evidence>
<keyword evidence="8" id="KW-1185">Reference proteome</keyword>
<dbReference type="Proteomes" id="UP000193427">
    <property type="component" value="Chromosome"/>
</dbReference>
<organism evidence="7 8">
    <name type="scientific">Piscinibacter gummiphilus</name>
    <dbReference type="NCBI Taxonomy" id="946333"/>
    <lineage>
        <taxon>Bacteria</taxon>
        <taxon>Pseudomonadati</taxon>
        <taxon>Pseudomonadota</taxon>
        <taxon>Betaproteobacteria</taxon>
        <taxon>Burkholderiales</taxon>
        <taxon>Sphaerotilaceae</taxon>
        <taxon>Piscinibacter</taxon>
    </lineage>
</organism>
<dbReference type="STRING" id="946333.A4W93_24190"/>
<gene>
    <name evidence="7" type="ORF">A4W93_24190</name>
</gene>
<accession>A0A1W6LEU2</accession>
<evidence type="ECO:0000313" key="7">
    <source>
        <dbReference type="EMBL" id="ARN22759.1"/>
    </source>
</evidence>
<dbReference type="RefSeq" id="WP_085753065.1">
    <property type="nucleotide sequence ID" value="NZ_BSPR01000015.1"/>
</dbReference>
<sequence length="444" mass="46699">MEPIPTAPPPPVTFGEAFRFWLKLGFISFGGPAGQIAIMHTELVERRRWISERRFLHALNYCMVLPGPEAQQLATYLGWLMHRTPGGIVAGALFVLPSLLILVALSWIYIAHGQMPVVAGIFYGLKPAVTALVLHAAHRIGTRVLRNGWLWGIAVAAFVALFAADVPFPLIVIAAALAGHLGGRHAPQRFAAGSGHGGGGVRGHGPALIDDDTPPPAHARFTRAGLVRVLLAGLALWVLAMAALAAHSGLDGALAAMGWFFTKAALLTFGGAYAVLPYVYQGAVEHHQWLTGPQMIDGLALGETTPGPLIMVVAFVGFVGGWTKQVLGPDALFAGAALAAAVVTFFTFLPSFVFILAGGPVIESTHGDVRFTAPLTAITAAVVGVIVNLALFFAYHVLWPQGFSGRFDIVSAALAVAAAVALFRFKWGVMPLLGACAVAGVLLR</sequence>
<keyword evidence="4" id="KW-0812">Transmembrane</keyword>
<dbReference type="PANTHER" id="PTHR33567">
    <property type="entry name" value="CHROMATE ION TRANSPORTER (EUROFUNG)"/>
    <property type="match status" value="1"/>
</dbReference>
<dbReference type="GO" id="GO:0005886">
    <property type="term" value="C:plasma membrane"/>
    <property type="evidence" value="ECO:0007669"/>
    <property type="project" value="UniProtKB-SubCell"/>
</dbReference>
<dbReference type="Pfam" id="PF02417">
    <property type="entry name" value="Chromate_transp"/>
    <property type="match status" value="2"/>
</dbReference>
<keyword evidence="3" id="KW-1003">Cell membrane</keyword>
<evidence type="ECO:0000256" key="2">
    <source>
        <dbReference type="ARBA" id="ARBA00005262"/>
    </source>
</evidence>